<dbReference type="CDD" id="cd00090">
    <property type="entry name" value="HTH_ARSR"/>
    <property type="match status" value="1"/>
</dbReference>
<dbReference type="AlphaFoldDB" id="G8QYJ0"/>
<dbReference type="PANTHER" id="PTHR33154">
    <property type="entry name" value="TRANSCRIPTIONAL REGULATOR, ARSR FAMILY"/>
    <property type="match status" value="1"/>
</dbReference>
<dbReference type="InterPro" id="IPR036388">
    <property type="entry name" value="WH-like_DNA-bd_sf"/>
</dbReference>
<keyword evidence="6" id="KW-1185">Reference proteome</keyword>
<keyword evidence="3" id="KW-0804">Transcription</keyword>
<dbReference type="OrthoDB" id="9798835at2"/>
<gene>
    <name evidence="5" type="ordered locus">SpiGrapes_0712</name>
</gene>
<dbReference type="SUPFAM" id="SSF46785">
    <property type="entry name" value="Winged helix' DNA-binding domain"/>
    <property type="match status" value="1"/>
</dbReference>
<name>G8QYJ0_SPHPG</name>
<dbReference type="KEGG" id="sgp:SpiGrapes_0712"/>
<dbReference type="GO" id="GO:0003677">
    <property type="term" value="F:DNA binding"/>
    <property type="evidence" value="ECO:0007669"/>
    <property type="project" value="UniProtKB-KW"/>
</dbReference>
<evidence type="ECO:0000313" key="5">
    <source>
        <dbReference type="EMBL" id="AEV28553.1"/>
    </source>
</evidence>
<dbReference type="InterPro" id="IPR011991">
    <property type="entry name" value="ArsR-like_HTH"/>
</dbReference>
<dbReference type="HOGENOM" id="CLU_097806_3_5_12"/>
<dbReference type="InterPro" id="IPR051081">
    <property type="entry name" value="HTH_MetalResp_TranReg"/>
</dbReference>
<feature type="domain" description="HTH arsR-type" evidence="4">
    <location>
        <begin position="1"/>
        <end position="92"/>
    </location>
</feature>
<evidence type="ECO:0000313" key="6">
    <source>
        <dbReference type="Proteomes" id="UP000005632"/>
    </source>
</evidence>
<dbReference type="STRING" id="158190.SpiGrapes_0712"/>
<evidence type="ECO:0000256" key="2">
    <source>
        <dbReference type="ARBA" id="ARBA00023125"/>
    </source>
</evidence>
<dbReference type="SMART" id="SM00418">
    <property type="entry name" value="HTH_ARSR"/>
    <property type="match status" value="1"/>
</dbReference>
<dbReference type="InterPro" id="IPR001845">
    <property type="entry name" value="HTH_ArsR_DNA-bd_dom"/>
</dbReference>
<dbReference type="eggNOG" id="COG0640">
    <property type="taxonomic scope" value="Bacteria"/>
</dbReference>
<dbReference type="PROSITE" id="PS50987">
    <property type="entry name" value="HTH_ARSR_2"/>
    <property type="match status" value="1"/>
</dbReference>
<dbReference type="Proteomes" id="UP000005632">
    <property type="component" value="Chromosome"/>
</dbReference>
<dbReference type="RefSeq" id="WP_014269402.1">
    <property type="nucleotide sequence ID" value="NC_016633.1"/>
</dbReference>
<dbReference type="NCBIfam" id="NF033788">
    <property type="entry name" value="HTH_metalloreg"/>
    <property type="match status" value="1"/>
</dbReference>
<evidence type="ECO:0000259" key="4">
    <source>
        <dbReference type="PROSITE" id="PS50987"/>
    </source>
</evidence>
<organism evidence="5 6">
    <name type="scientific">Sphaerochaeta pleomorpha (strain ATCC BAA-1885 / DSM 22778 / Grapes)</name>
    <dbReference type="NCBI Taxonomy" id="158190"/>
    <lineage>
        <taxon>Bacteria</taxon>
        <taxon>Pseudomonadati</taxon>
        <taxon>Spirochaetota</taxon>
        <taxon>Spirochaetia</taxon>
        <taxon>Spirochaetales</taxon>
        <taxon>Sphaerochaetaceae</taxon>
        <taxon>Sphaerochaeta</taxon>
    </lineage>
</organism>
<dbReference type="Gene3D" id="1.10.10.10">
    <property type="entry name" value="Winged helix-like DNA-binding domain superfamily/Winged helix DNA-binding domain"/>
    <property type="match status" value="1"/>
</dbReference>
<evidence type="ECO:0000256" key="1">
    <source>
        <dbReference type="ARBA" id="ARBA00023015"/>
    </source>
</evidence>
<proteinExistence type="predicted"/>
<dbReference type="InterPro" id="IPR036390">
    <property type="entry name" value="WH_DNA-bd_sf"/>
</dbReference>
<dbReference type="EMBL" id="CP003155">
    <property type="protein sequence ID" value="AEV28553.1"/>
    <property type="molecule type" value="Genomic_DNA"/>
</dbReference>
<keyword evidence="1" id="KW-0805">Transcription regulation</keyword>
<sequence>MNTDSFVSICKALGDPHRVAIVKLLSAGEECACNLLEQFSITQPTLSHHMRILTACGLVSVRKAGKWSHYSLDHEMFHTFVQFVGSIANVEDKGEGICL</sequence>
<dbReference type="Pfam" id="PF01022">
    <property type="entry name" value="HTH_5"/>
    <property type="match status" value="1"/>
</dbReference>
<dbReference type="PANTHER" id="PTHR33154:SF18">
    <property type="entry name" value="ARSENICAL RESISTANCE OPERON REPRESSOR"/>
    <property type="match status" value="1"/>
</dbReference>
<reference evidence="5 6" key="1">
    <citation type="submission" date="2011-11" db="EMBL/GenBank/DDBJ databases">
        <title>Complete sequence of Spirochaeta sp. grapes.</title>
        <authorList>
            <consortium name="US DOE Joint Genome Institute"/>
            <person name="Lucas S."/>
            <person name="Han J."/>
            <person name="Lapidus A."/>
            <person name="Cheng J.-F."/>
            <person name="Goodwin L."/>
            <person name="Pitluck S."/>
            <person name="Peters L."/>
            <person name="Ovchinnikova G."/>
            <person name="Munk A.C."/>
            <person name="Detter J.C."/>
            <person name="Han C."/>
            <person name="Tapia R."/>
            <person name="Land M."/>
            <person name="Hauser L."/>
            <person name="Kyrpides N."/>
            <person name="Ivanova N."/>
            <person name="Pagani I."/>
            <person name="Ritalahtilisa K."/>
            <person name="Loeffler F."/>
            <person name="Woyke T."/>
        </authorList>
    </citation>
    <scope>NUCLEOTIDE SEQUENCE [LARGE SCALE GENOMIC DNA]</scope>
    <source>
        <strain evidence="6">ATCC BAA-1885 / DSM 22778 / Grapes</strain>
    </source>
</reference>
<dbReference type="PRINTS" id="PR00778">
    <property type="entry name" value="HTHARSR"/>
</dbReference>
<accession>G8QYJ0</accession>
<keyword evidence="2" id="KW-0238">DNA-binding</keyword>
<evidence type="ECO:0000256" key="3">
    <source>
        <dbReference type="ARBA" id="ARBA00023163"/>
    </source>
</evidence>
<dbReference type="GO" id="GO:0003700">
    <property type="term" value="F:DNA-binding transcription factor activity"/>
    <property type="evidence" value="ECO:0007669"/>
    <property type="project" value="InterPro"/>
</dbReference>
<protein>
    <submittedName>
        <fullName evidence="5">Putative transcriptional regulator</fullName>
    </submittedName>
</protein>